<dbReference type="AlphaFoldDB" id="A0A9P7G3Q0"/>
<gene>
    <name evidence="2" type="ORF">DXG03_009636</name>
</gene>
<protein>
    <submittedName>
        <fullName evidence="2">Uncharacterized protein</fullName>
    </submittedName>
</protein>
<evidence type="ECO:0000313" key="2">
    <source>
        <dbReference type="EMBL" id="KAG5640255.1"/>
    </source>
</evidence>
<keyword evidence="3" id="KW-1185">Reference proteome</keyword>
<evidence type="ECO:0000313" key="3">
    <source>
        <dbReference type="Proteomes" id="UP000775547"/>
    </source>
</evidence>
<comment type="caution">
    <text evidence="2">The sequence shown here is derived from an EMBL/GenBank/DDBJ whole genome shotgun (WGS) entry which is preliminary data.</text>
</comment>
<dbReference type="Proteomes" id="UP000775547">
    <property type="component" value="Unassembled WGS sequence"/>
</dbReference>
<dbReference type="EMBL" id="JABCKV010000952">
    <property type="protein sequence ID" value="KAG5640255.1"/>
    <property type="molecule type" value="Genomic_DNA"/>
</dbReference>
<organism evidence="2 3">
    <name type="scientific">Asterophora parasitica</name>
    <dbReference type="NCBI Taxonomy" id="117018"/>
    <lineage>
        <taxon>Eukaryota</taxon>
        <taxon>Fungi</taxon>
        <taxon>Dikarya</taxon>
        <taxon>Basidiomycota</taxon>
        <taxon>Agaricomycotina</taxon>
        <taxon>Agaricomycetes</taxon>
        <taxon>Agaricomycetidae</taxon>
        <taxon>Agaricales</taxon>
        <taxon>Tricholomatineae</taxon>
        <taxon>Lyophyllaceae</taxon>
        <taxon>Asterophora</taxon>
    </lineage>
</organism>
<accession>A0A9P7G3Q0</accession>
<reference evidence="2" key="1">
    <citation type="submission" date="2020-07" db="EMBL/GenBank/DDBJ databases">
        <authorList>
            <person name="Nieuwenhuis M."/>
            <person name="Van De Peppel L.J.J."/>
        </authorList>
    </citation>
    <scope>NUCLEOTIDE SEQUENCE</scope>
    <source>
        <strain evidence="2">AP01</strain>
        <tissue evidence="2">Mycelium</tissue>
    </source>
</reference>
<feature type="region of interest" description="Disordered" evidence="1">
    <location>
        <begin position="1"/>
        <end position="32"/>
    </location>
</feature>
<reference evidence="2" key="2">
    <citation type="submission" date="2021-10" db="EMBL/GenBank/DDBJ databases">
        <title>Phylogenomics reveals ancestral predisposition of the termite-cultivated fungus Termitomyces towards a domesticated lifestyle.</title>
        <authorList>
            <person name="Auxier B."/>
            <person name="Grum-Grzhimaylo A."/>
            <person name="Cardenas M.E."/>
            <person name="Lodge J.D."/>
            <person name="Laessoe T."/>
            <person name="Pedersen O."/>
            <person name="Smith M.E."/>
            <person name="Kuyper T.W."/>
            <person name="Franco-Molano E.A."/>
            <person name="Baroni T.J."/>
            <person name="Aanen D.K."/>
        </authorList>
    </citation>
    <scope>NUCLEOTIDE SEQUENCE</scope>
    <source>
        <strain evidence="2">AP01</strain>
        <tissue evidence="2">Mycelium</tissue>
    </source>
</reference>
<evidence type="ECO:0000256" key="1">
    <source>
        <dbReference type="SAM" id="MobiDB-lite"/>
    </source>
</evidence>
<feature type="compositionally biased region" description="Pro residues" evidence="1">
    <location>
        <begin position="9"/>
        <end position="19"/>
    </location>
</feature>
<name>A0A9P7G3Q0_9AGAR</name>
<sequence>MALLSTPGITPPFPVPAPGPTISTSSSCAPAADAATPESSSCLSSLDPASITLGVTSGVDVGCLLEGAGVVLLAGTSSETSTAGRESSPACTNLFLALMRSHWRTVSQQEDDGLEGALTTHPSMQCQQGTNVTGHLVWSSYSDTLCTASTSSSQITLLSLPSSSGLLFQTTHTW</sequence>
<proteinExistence type="predicted"/>